<gene>
    <name evidence="1" type="ORF">LOK49_LG03G00655</name>
</gene>
<organism evidence="1 2">
    <name type="scientific">Camellia lanceoleosa</name>
    <dbReference type="NCBI Taxonomy" id="1840588"/>
    <lineage>
        <taxon>Eukaryota</taxon>
        <taxon>Viridiplantae</taxon>
        <taxon>Streptophyta</taxon>
        <taxon>Embryophyta</taxon>
        <taxon>Tracheophyta</taxon>
        <taxon>Spermatophyta</taxon>
        <taxon>Magnoliopsida</taxon>
        <taxon>eudicotyledons</taxon>
        <taxon>Gunneridae</taxon>
        <taxon>Pentapetalae</taxon>
        <taxon>asterids</taxon>
        <taxon>Ericales</taxon>
        <taxon>Theaceae</taxon>
        <taxon>Camellia</taxon>
    </lineage>
</organism>
<evidence type="ECO:0000313" key="1">
    <source>
        <dbReference type="EMBL" id="KAI8021759.1"/>
    </source>
</evidence>
<protein>
    <submittedName>
        <fullName evidence="1">Uncharacterized protein</fullName>
    </submittedName>
</protein>
<reference evidence="1 2" key="1">
    <citation type="journal article" date="2022" name="Plant J.">
        <title>Chromosome-level genome of Camellia lanceoleosa provides a valuable resource for understanding genome evolution and self-incompatibility.</title>
        <authorList>
            <person name="Gong W."/>
            <person name="Xiao S."/>
            <person name="Wang L."/>
            <person name="Liao Z."/>
            <person name="Chang Y."/>
            <person name="Mo W."/>
            <person name="Hu G."/>
            <person name="Li W."/>
            <person name="Zhao G."/>
            <person name="Zhu H."/>
            <person name="Hu X."/>
            <person name="Ji K."/>
            <person name="Xiang X."/>
            <person name="Song Q."/>
            <person name="Yuan D."/>
            <person name="Jin S."/>
            <person name="Zhang L."/>
        </authorList>
    </citation>
    <scope>NUCLEOTIDE SEQUENCE [LARGE SCALE GENOMIC DNA]</scope>
    <source>
        <strain evidence="1">SQ_2022a</strain>
    </source>
</reference>
<accession>A0ACC0IA35</accession>
<sequence length="163" mass="18402">MKFKFTNSQLYPTRSRKESLIQVLQKEISKTISQGQNLIVVPIKGVVYVKEQDWIVGCKKQISSVNLSTDGSLDDDDSIGSQNLQWAQGKAGEDPVHVVVSKEHGWVFVGIYDRFNDPDATNYLFFNLYCVVHKELKGLLWDNKFESSDPNSSVPSENSNSKN</sequence>
<keyword evidence="2" id="KW-1185">Reference proteome</keyword>
<comment type="caution">
    <text evidence="1">The sequence shown here is derived from an EMBL/GenBank/DDBJ whole genome shotgun (WGS) entry which is preliminary data.</text>
</comment>
<evidence type="ECO:0000313" key="2">
    <source>
        <dbReference type="Proteomes" id="UP001060215"/>
    </source>
</evidence>
<name>A0ACC0IA35_9ERIC</name>
<dbReference type="EMBL" id="CM045763">
    <property type="protein sequence ID" value="KAI8021759.1"/>
    <property type="molecule type" value="Genomic_DNA"/>
</dbReference>
<dbReference type="Proteomes" id="UP001060215">
    <property type="component" value="Chromosome 6"/>
</dbReference>
<proteinExistence type="predicted"/>